<reference evidence="2 3" key="1">
    <citation type="journal article" date="2018" name="MBio">
        <title>Comparative Genomics Reveals the Core Gene Toolbox for the Fungus-Insect Symbiosis.</title>
        <authorList>
            <person name="Wang Y."/>
            <person name="Stata M."/>
            <person name="Wang W."/>
            <person name="Stajich J.E."/>
            <person name="White M.M."/>
            <person name="Moncalvo J.M."/>
        </authorList>
    </citation>
    <scope>NUCLEOTIDE SEQUENCE [LARGE SCALE GENOMIC DNA]</scope>
    <source>
        <strain evidence="2 3">SC-DP-2</strain>
    </source>
</reference>
<sequence length="103" mass="11628">MDSGNYIACGKNQMTRCKRIVVGQPKNGKLGNRKNGGWNMQIILRAASSLGKAKSISKKRRKNGMERNKRGKKWKQGKKVIEKLSAFTLSISHSSVFYELNQE</sequence>
<proteinExistence type="predicted"/>
<dbReference type="EMBL" id="MBFS01001284">
    <property type="protein sequence ID" value="PVV01213.1"/>
    <property type="molecule type" value="Genomic_DNA"/>
</dbReference>
<keyword evidence="3" id="KW-1185">Reference proteome</keyword>
<name>A0A2T9Z9E1_9FUNG</name>
<evidence type="ECO:0000313" key="2">
    <source>
        <dbReference type="EMBL" id="PVV01213.1"/>
    </source>
</evidence>
<evidence type="ECO:0000256" key="1">
    <source>
        <dbReference type="SAM" id="MobiDB-lite"/>
    </source>
</evidence>
<gene>
    <name evidence="2" type="ORF">BB560_004379</name>
</gene>
<feature type="region of interest" description="Disordered" evidence="1">
    <location>
        <begin position="53"/>
        <end position="77"/>
    </location>
</feature>
<accession>A0A2T9Z9E1</accession>
<evidence type="ECO:0000313" key="3">
    <source>
        <dbReference type="Proteomes" id="UP000245609"/>
    </source>
</evidence>
<protein>
    <submittedName>
        <fullName evidence="2">Uncharacterized protein</fullName>
    </submittedName>
</protein>
<dbReference type="Proteomes" id="UP000245609">
    <property type="component" value="Unassembled WGS sequence"/>
</dbReference>
<organism evidence="2 3">
    <name type="scientific">Smittium megazygosporum</name>
    <dbReference type="NCBI Taxonomy" id="133381"/>
    <lineage>
        <taxon>Eukaryota</taxon>
        <taxon>Fungi</taxon>
        <taxon>Fungi incertae sedis</taxon>
        <taxon>Zoopagomycota</taxon>
        <taxon>Kickxellomycotina</taxon>
        <taxon>Harpellomycetes</taxon>
        <taxon>Harpellales</taxon>
        <taxon>Legeriomycetaceae</taxon>
        <taxon>Smittium</taxon>
    </lineage>
</organism>
<dbReference type="AlphaFoldDB" id="A0A2T9Z9E1"/>
<comment type="caution">
    <text evidence="2">The sequence shown here is derived from an EMBL/GenBank/DDBJ whole genome shotgun (WGS) entry which is preliminary data.</text>
</comment>